<gene>
    <name evidence="3" type="ORF">GCM10022402_23740</name>
</gene>
<comment type="caution">
    <text evidence="3">The sequence shown here is derived from an EMBL/GenBank/DDBJ whole genome shotgun (WGS) entry which is preliminary data.</text>
</comment>
<evidence type="ECO:0000256" key="1">
    <source>
        <dbReference type="SAM" id="MobiDB-lite"/>
    </source>
</evidence>
<feature type="region of interest" description="Disordered" evidence="1">
    <location>
        <begin position="1"/>
        <end position="85"/>
    </location>
</feature>
<dbReference type="InterPro" id="IPR011704">
    <property type="entry name" value="ATPase_dyneun-rel_AAA"/>
</dbReference>
<keyword evidence="4" id="KW-1185">Reference proteome</keyword>
<feature type="compositionally biased region" description="Low complexity" evidence="1">
    <location>
        <begin position="1"/>
        <end position="17"/>
    </location>
</feature>
<dbReference type="EMBL" id="BAABDD010000009">
    <property type="protein sequence ID" value="GAA3743316.1"/>
    <property type="molecule type" value="Genomic_DNA"/>
</dbReference>
<evidence type="ECO:0000313" key="3">
    <source>
        <dbReference type="EMBL" id="GAA3743316.1"/>
    </source>
</evidence>
<dbReference type="Pfam" id="PF07728">
    <property type="entry name" value="AAA_5"/>
    <property type="match status" value="1"/>
</dbReference>
<dbReference type="SMART" id="SM00382">
    <property type="entry name" value="AAA"/>
    <property type="match status" value="1"/>
</dbReference>
<dbReference type="Gene3D" id="3.40.50.300">
    <property type="entry name" value="P-loop containing nucleotide triphosphate hydrolases"/>
    <property type="match status" value="1"/>
</dbReference>
<proteinExistence type="predicted"/>
<dbReference type="RefSeq" id="WP_344970897.1">
    <property type="nucleotide sequence ID" value="NZ_BAABDD010000009.1"/>
</dbReference>
<evidence type="ECO:0000313" key="4">
    <source>
        <dbReference type="Proteomes" id="UP001500908"/>
    </source>
</evidence>
<accession>A0ABP7FM20</accession>
<feature type="domain" description="AAA+ ATPase" evidence="2">
    <location>
        <begin position="98"/>
        <end position="304"/>
    </location>
</feature>
<dbReference type="Proteomes" id="UP001500908">
    <property type="component" value="Unassembled WGS sequence"/>
</dbReference>
<evidence type="ECO:0000259" key="2">
    <source>
        <dbReference type="SMART" id="SM00382"/>
    </source>
</evidence>
<organism evidence="3 4">
    <name type="scientific">Salinactinospora qingdaonensis</name>
    <dbReference type="NCBI Taxonomy" id="702744"/>
    <lineage>
        <taxon>Bacteria</taxon>
        <taxon>Bacillati</taxon>
        <taxon>Actinomycetota</taxon>
        <taxon>Actinomycetes</taxon>
        <taxon>Streptosporangiales</taxon>
        <taxon>Nocardiopsidaceae</taxon>
        <taxon>Salinactinospora</taxon>
    </lineage>
</organism>
<reference evidence="4" key="1">
    <citation type="journal article" date="2019" name="Int. J. Syst. Evol. Microbiol.">
        <title>The Global Catalogue of Microorganisms (GCM) 10K type strain sequencing project: providing services to taxonomists for standard genome sequencing and annotation.</title>
        <authorList>
            <consortium name="The Broad Institute Genomics Platform"/>
            <consortium name="The Broad Institute Genome Sequencing Center for Infectious Disease"/>
            <person name="Wu L."/>
            <person name="Ma J."/>
        </authorList>
    </citation>
    <scope>NUCLEOTIDE SEQUENCE [LARGE SCALE GENOMIC DNA]</scope>
    <source>
        <strain evidence="4">JCM 17137</strain>
    </source>
</reference>
<sequence>MVSSPADSGDPSAAPAPWWLYHGTGRPRPGFRLADELPPPPPWRRFADPATTELATPPPLDQPGPEADRILGPVHAGTDGSSHASRQQLDKINAAIVLRRPLLVSGPPGSGKSALATLIARELQLGPVLRWTINSRSDVGSGLYDYDPMAQIHDINLETALYQSRAQRPYAQSTSSAPGVRDSAERIGDYLRLGPLGTAFLPFELPRVLLIDEFDKGDLDLANDLLELFESGRYEIPELRRLAPTAPSLRVPTADAAGMVTVTGGAVECSAFPIVVLTSNGERDFPPAFLRRCIPLHLDEFSEEQLAAVIAAHFTHGGTERDRALIRAFLDHSQDHGGLAIDQLLNSVYMATSTGLLDGGTWSQETVHRVRTLLWHRLTEGP</sequence>
<dbReference type="InterPro" id="IPR027417">
    <property type="entry name" value="P-loop_NTPase"/>
</dbReference>
<dbReference type="SUPFAM" id="SSF52540">
    <property type="entry name" value="P-loop containing nucleoside triphosphate hydrolases"/>
    <property type="match status" value="1"/>
</dbReference>
<name>A0ABP7FM20_9ACTN</name>
<dbReference type="CDD" id="cd00009">
    <property type="entry name" value="AAA"/>
    <property type="match status" value="1"/>
</dbReference>
<protein>
    <submittedName>
        <fullName evidence="3">MoxR family ATPase</fullName>
    </submittedName>
</protein>
<dbReference type="InterPro" id="IPR003593">
    <property type="entry name" value="AAA+_ATPase"/>
</dbReference>